<evidence type="ECO:0000256" key="1">
    <source>
        <dbReference type="ARBA" id="ARBA00009986"/>
    </source>
</evidence>
<dbReference type="PROSITE" id="PS00687">
    <property type="entry name" value="ALDEHYDE_DEHYDR_GLU"/>
    <property type="match status" value="1"/>
</dbReference>
<dbReference type="AlphaFoldDB" id="A0A5E7FZW6"/>
<dbReference type="InterPro" id="IPR016162">
    <property type="entry name" value="Ald_DH_N"/>
</dbReference>
<reference evidence="6 7" key="1">
    <citation type="submission" date="2019-09" db="EMBL/GenBank/DDBJ databases">
        <authorList>
            <person name="Chandra G."/>
            <person name="Truman W A."/>
        </authorList>
    </citation>
    <scope>NUCLEOTIDE SEQUENCE [LARGE SCALE GENOMIC DNA]</scope>
    <source>
        <strain evidence="6">PS833</strain>
    </source>
</reference>
<sequence length="473" mass="50000">MHTKMLINGELVKGEASITAIVDPATGETIAHVPQASTEQVDAAVCSAVEAFTHFSTTTPAERAALLLDIAEIIETNAEELASLESLNVGKPWPSALTDEVPLTVDTFRFFAGAARTLSGVSAGEYVTGHTSMIRRDPLGPVAAIAPWNYPLMMAAWKIAAPLAAGCTVILKPAEITPLSTLRLAELINERVPQGVINIVHGKGAFIGDRLINAAGIEGVSITGSPATGSAAMRAAAQEMRQVHVELGGKAPVIVYADADIDKLVATLRATAFFNAGQDCAQPCRLIVAASIYDRVVAELANAVSSIQVGSPRAAGTEMGPLVSEQHRMTVAGFVDRARSYAEVVAGGEMLPGPGFFYRPTVIAHVDNYAEIATNEVFGPVISVSRFAEDEDPIQIANNGRYGLASSVWTRDSGRAMAATARLRYGFTWVNTHGVATPEMPWAAMKGSGHGCDMSVFALDAYTSIRHVMFAHE</sequence>
<evidence type="ECO:0000313" key="6">
    <source>
        <dbReference type="EMBL" id="VVO44835.1"/>
    </source>
</evidence>
<dbReference type="Proteomes" id="UP000409037">
    <property type="component" value="Unassembled WGS sequence"/>
</dbReference>
<keyword evidence="2 4" id="KW-0560">Oxidoreductase</keyword>
<dbReference type="InterPro" id="IPR029510">
    <property type="entry name" value="Ald_DH_CS_GLU"/>
</dbReference>
<dbReference type="Gene3D" id="3.40.605.10">
    <property type="entry name" value="Aldehyde Dehydrogenase, Chain A, domain 1"/>
    <property type="match status" value="1"/>
</dbReference>
<protein>
    <submittedName>
        <fullName evidence="6">Gamma-aminobutyraldehyde dehydrogenase</fullName>
        <ecNumber evidence="6">1.2.1.19</ecNumber>
    </submittedName>
</protein>
<dbReference type="RefSeq" id="WP_150801473.1">
    <property type="nucleotide sequence ID" value="NZ_CABVHU010000031.1"/>
</dbReference>
<dbReference type="FunFam" id="3.40.605.10:FF:000007">
    <property type="entry name" value="NAD/NADP-dependent betaine aldehyde dehydrogenase"/>
    <property type="match status" value="1"/>
</dbReference>
<name>A0A5E7FZW6_PSEFL</name>
<feature type="active site" evidence="3">
    <location>
        <position position="246"/>
    </location>
</feature>
<dbReference type="InterPro" id="IPR016161">
    <property type="entry name" value="Ald_DH/histidinol_DH"/>
</dbReference>
<dbReference type="InterPro" id="IPR015590">
    <property type="entry name" value="Aldehyde_DH_dom"/>
</dbReference>
<dbReference type="Gene3D" id="3.40.309.10">
    <property type="entry name" value="Aldehyde Dehydrogenase, Chain A, domain 2"/>
    <property type="match status" value="1"/>
</dbReference>
<evidence type="ECO:0000256" key="2">
    <source>
        <dbReference type="ARBA" id="ARBA00023002"/>
    </source>
</evidence>
<gene>
    <name evidence="6" type="primary">prr_2</name>
    <name evidence="6" type="ORF">PS833_06502</name>
</gene>
<comment type="similarity">
    <text evidence="1 4">Belongs to the aldehyde dehydrogenase family.</text>
</comment>
<dbReference type="OrthoDB" id="9812625at2"/>
<dbReference type="NCBIfam" id="NF010000">
    <property type="entry name" value="PRK13473.1"/>
    <property type="match status" value="1"/>
</dbReference>
<dbReference type="GO" id="GO:0019145">
    <property type="term" value="F:aminobutyraldehyde dehydrogenase (NAD+) activity"/>
    <property type="evidence" value="ECO:0007669"/>
    <property type="project" value="UniProtKB-EC"/>
</dbReference>
<dbReference type="SUPFAM" id="SSF53720">
    <property type="entry name" value="ALDH-like"/>
    <property type="match status" value="1"/>
</dbReference>
<dbReference type="InterPro" id="IPR016163">
    <property type="entry name" value="Ald_DH_C"/>
</dbReference>
<dbReference type="Pfam" id="PF00171">
    <property type="entry name" value="Aldedh"/>
    <property type="match status" value="1"/>
</dbReference>
<evidence type="ECO:0000259" key="5">
    <source>
        <dbReference type="Pfam" id="PF00171"/>
    </source>
</evidence>
<evidence type="ECO:0000313" key="7">
    <source>
        <dbReference type="Proteomes" id="UP000409037"/>
    </source>
</evidence>
<dbReference type="EMBL" id="CABVHU010000031">
    <property type="protein sequence ID" value="VVO44835.1"/>
    <property type="molecule type" value="Genomic_DNA"/>
</dbReference>
<feature type="domain" description="Aldehyde dehydrogenase" evidence="5">
    <location>
        <begin position="17"/>
        <end position="468"/>
    </location>
</feature>
<dbReference type="FunFam" id="3.40.309.10:FF:000009">
    <property type="entry name" value="Aldehyde dehydrogenase A"/>
    <property type="match status" value="1"/>
</dbReference>
<dbReference type="PANTHER" id="PTHR11699">
    <property type="entry name" value="ALDEHYDE DEHYDROGENASE-RELATED"/>
    <property type="match status" value="1"/>
</dbReference>
<accession>A0A5E7FZW6</accession>
<proteinExistence type="inferred from homology"/>
<dbReference type="EC" id="1.2.1.19" evidence="6"/>
<evidence type="ECO:0000256" key="3">
    <source>
        <dbReference type="PROSITE-ProRule" id="PRU10007"/>
    </source>
</evidence>
<organism evidence="6 7">
    <name type="scientific">Pseudomonas fluorescens</name>
    <dbReference type="NCBI Taxonomy" id="294"/>
    <lineage>
        <taxon>Bacteria</taxon>
        <taxon>Pseudomonadati</taxon>
        <taxon>Pseudomonadota</taxon>
        <taxon>Gammaproteobacteria</taxon>
        <taxon>Pseudomonadales</taxon>
        <taxon>Pseudomonadaceae</taxon>
        <taxon>Pseudomonas</taxon>
    </lineage>
</organism>
<evidence type="ECO:0000256" key="4">
    <source>
        <dbReference type="RuleBase" id="RU003345"/>
    </source>
</evidence>